<name>A0A4V3DMK6_9GAMM</name>
<sequence>MTDAAAPIRARLIEHADITALQRAEMFALYRRHFDATDRARFNADLDDKQLVLEVRDDSGTLRGFSTVACYRREFDGVPLRVLFSGDTVVDEGSWGQQALAFGFIRLAAQVRQESAEPLYWLLISKGHRTFRYLPTFSLDYDPSPQHATPPGRQRLMDFLARDRFGDAYDAQRGVIRHADSHGHLRADLASVPPIHAHLAEVTFFLERNPGYARGEELVCLCRIEADNLRPLARRLFLSAQREARDSESPQRAAQA</sequence>
<dbReference type="RefSeq" id="WP_208113562.1">
    <property type="nucleotide sequence ID" value="NZ_SNZH01000005.1"/>
</dbReference>
<reference evidence="1 2" key="1">
    <citation type="submission" date="2019-03" db="EMBL/GenBank/DDBJ databases">
        <title>Genomic Encyclopedia of Type Strains, Phase IV (KMG-IV): sequencing the most valuable type-strain genomes for metagenomic binning, comparative biology and taxonomic classification.</title>
        <authorList>
            <person name="Goeker M."/>
        </authorList>
    </citation>
    <scope>NUCLEOTIDE SEQUENCE [LARGE SCALE GENOMIC DNA]</scope>
    <source>
        <strain evidence="1 2">DSM 21667</strain>
    </source>
</reference>
<accession>A0A4V3DMK6</accession>
<organism evidence="1 2">
    <name type="scientific">Tahibacter aquaticus</name>
    <dbReference type="NCBI Taxonomy" id="520092"/>
    <lineage>
        <taxon>Bacteria</taxon>
        <taxon>Pseudomonadati</taxon>
        <taxon>Pseudomonadota</taxon>
        <taxon>Gammaproteobacteria</taxon>
        <taxon>Lysobacterales</taxon>
        <taxon>Rhodanobacteraceae</taxon>
        <taxon>Tahibacter</taxon>
    </lineage>
</organism>
<protein>
    <recommendedName>
        <fullName evidence="3">N-acetyltransferase domain-containing protein</fullName>
    </recommendedName>
</protein>
<dbReference type="Proteomes" id="UP000295293">
    <property type="component" value="Unassembled WGS sequence"/>
</dbReference>
<evidence type="ECO:0008006" key="3">
    <source>
        <dbReference type="Google" id="ProtNLM"/>
    </source>
</evidence>
<keyword evidence="2" id="KW-1185">Reference proteome</keyword>
<evidence type="ECO:0000313" key="2">
    <source>
        <dbReference type="Proteomes" id="UP000295293"/>
    </source>
</evidence>
<dbReference type="AlphaFoldDB" id="A0A4V3DMK6"/>
<evidence type="ECO:0000313" key="1">
    <source>
        <dbReference type="EMBL" id="TDR45026.1"/>
    </source>
</evidence>
<proteinExistence type="predicted"/>
<dbReference type="EMBL" id="SNZH01000005">
    <property type="protein sequence ID" value="TDR45026.1"/>
    <property type="molecule type" value="Genomic_DNA"/>
</dbReference>
<gene>
    <name evidence="1" type="ORF">DFR29_105209</name>
</gene>
<comment type="caution">
    <text evidence="1">The sequence shown here is derived from an EMBL/GenBank/DDBJ whole genome shotgun (WGS) entry which is preliminary data.</text>
</comment>